<dbReference type="Gene3D" id="3.40.50.300">
    <property type="entry name" value="P-loop containing nucleotide triphosphate hydrolases"/>
    <property type="match status" value="1"/>
</dbReference>
<feature type="region of interest" description="Disordered" evidence="1">
    <location>
        <begin position="10"/>
        <end position="29"/>
    </location>
</feature>
<reference evidence="3 4" key="1">
    <citation type="submission" date="2015-12" db="EMBL/GenBank/DDBJ databases">
        <title>The genome of Folsomia candida.</title>
        <authorList>
            <person name="Faddeeva A."/>
            <person name="Derks M.F."/>
            <person name="Anvar Y."/>
            <person name="Smit S."/>
            <person name="Van Straalen N."/>
            <person name="Roelofs D."/>
        </authorList>
    </citation>
    <scope>NUCLEOTIDE SEQUENCE [LARGE SCALE GENOMIC DNA]</scope>
    <source>
        <strain evidence="3 4">VU population</strain>
        <tissue evidence="3">Whole body</tissue>
    </source>
</reference>
<feature type="domain" description="Retrotransposon gag" evidence="2">
    <location>
        <begin position="502"/>
        <end position="608"/>
    </location>
</feature>
<dbReference type="SUPFAM" id="SSF52540">
    <property type="entry name" value="P-loop containing nucleoside triphosphate hydrolases"/>
    <property type="match status" value="1"/>
</dbReference>
<organism evidence="3 4">
    <name type="scientific">Folsomia candida</name>
    <name type="common">Springtail</name>
    <dbReference type="NCBI Taxonomy" id="158441"/>
    <lineage>
        <taxon>Eukaryota</taxon>
        <taxon>Metazoa</taxon>
        <taxon>Ecdysozoa</taxon>
        <taxon>Arthropoda</taxon>
        <taxon>Hexapoda</taxon>
        <taxon>Collembola</taxon>
        <taxon>Entomobryomorpha</taxon>
        <taxon>Isotomoidea</taxon>
        <taxon>Isotomidae</taxon>
        <taxon>Proisotominae</taxon>
        <taxon>Folsomia</taxon>
    </lineage>
</organism>
<evidence type="ECO:0000259" key="2">
    <source>
        <dbReference type="Pfam" id="PF03732"/>
    </source>
</evidence>
<gene>
    <name evidence="3" type="ORF">Fcan01_27361</name>
</gene>
<evidence type="ECO:0000256" key="1">
    <source>
        <dbReference type="SAM" id="MobiDB-lite"/>
    </source>
</evidence>
<keyword evidence="4" id="KW-1185">Reference proteome</keyword>
<accession>A0A226CY53</accession>
<dbReference type="Pfam" id="PF03732">
    <property type="entry name" value="Retrotrans_gag"/>
    <property type="match status" value="1"/>
</dbReference>
<dbReference type="PANTHER" id="PTHR33194:SF4">
    <property type="entry name" value="CCHC-TYPE DOMAIN-CONTAINING PROTEIN"/>
    <property type="match status" value="1"/>
</dbReference>
<proteinExistence type="predicted"/>
<dbReference type="InterPro" id="IPR005162">
    <property type="entry name" value="Retrotrans_gag_dom"/>
</dbReference>
<sequence length="669" mass="75814">MLSKFVKHILQAQQKQPPPRREDKIPPPTFSTIRAEAEGGYASQLEYLQNNVVTPFLNRAVYENAGQAGEKVPPGVILYGTNISGIAAVATELSLQSGGNYVHFVDGDETAENIAEFYSPYEIGGRIVENAFTEAKKFHTAVIFLPDLDNFYGGYTPTALLTQKMDETRHNTLLIGGTKDKTRAEKFSWRINKLLKYVYIPTFLTPQERREVLLGATSKWGNVLDEDVFRFVVDGTSPPLGEKRGVDEDLQNLAKFAYRRAVERLQEKGGTTLAVIDRSQVHVTLADWKHSLKNVDLLDDAAPQGGFFQSILDARMQMGLSFETMKVIKCAEKEFEIGRKQVQELHGMILRAVKEEGKICPELDLKSATSLEQVVDGIKLFCTKRNVNLLEVRDEWCEEEEESVEITVKIRLPMKNVNEKNFKKRSIRVVEKKIRKLLVKEASRYRSPLSRNPLPSFQILRLWATPPGARGGVEPKYAFKYLQSFELAPLSNNWSDDIKVKVIPNYLTETALLWYFNYIRDRNAQATAAAGAPASAKVTWDEFTAAIQKAFRTVAVKEVAEQKLLARKQQLNESPEEYAYSILDLINDFDMSMPEHTKIRYIVKGLRPLYLEKIHFLAPTTVEDTISAIRRIAETQYMITQNMEVNQITPSLDPVAELLKNTNVKSPPQ</sequence>
<dbReference type="InterPro" id="IPR027417">
    <property type="entry name" value="P-loop_NTPase"/>
</dbReference>
<evidence type="ECO:0000313" key="4">
    <source>
        <dbReference type="Proteomes" id="UP000198287"/>
    </source>
</evidence>
<evidence type="ECO:0000313" key="3">
    <source>
        <dbReference type="EMBL" id="OXA37919.1"/>
    </source>
</evidence>
<dbReference type="EMBL" id="LNIX01000051">
    <property type="protein sequence ID" value="OXA37919.1"/>
    <property type="molecule type" value="Genomic_DNA"/>
</dbReference>
<dbReference type="PANTHER" id="PTHR33194">
    <property type="entry name" value="ZINC KNUCKLE DOMAINCONTAINING PROTEIN"/>
    <property type="match status" value="1"/>
</dbReference>
<comment type="caution">
    <text evidence="3">The sequence shown here is derived from an EMBL/GenBank/DDBJ whole genome shotgun (WGS) entry which is preliminary data.</text>
</comment>
<dbReference type="AlphaFoldDB" id="A0A226CY53"/>
<name>A0A226CY53_FOLCA</name>
<dbReference type="Proteomes" id="UP000198287">
    <property type="component" value="Unassembled WGS sequence"/>
</dbReference>
<dbReference type="Gene3D" id="1.10.8.60">
    <property type="match status" value="1"/>
</dbReference>
<protein>
    <submittedName>
        <fullName evidence="3">Protein MSP1</fullName>
    </submittedName>
</protein>